<proteinExistence type="predicted"/>
<protein>
    <submittedName>
        <fullName evidence="1">Uncharacterized protein</fullName>
    </submittedName>
</protein>
<evidence type="ECO:0000313" key="2">
    <source>
        <dbReference type="Proteomes" id="UP001152795"/>
    </source>
</evidence>
<feature type="non-terminal residue" evidence="1">
    <location>
        <position position="1"/>
    </location>
</feature>
<keyword evidence="2" id="KW-1185">Reference proteome</keyword>
<gene>
    <name evidence="1" type="ORF">PACLA_8A063228</name>
</gene>
<comment type="caution">
    <text evidence="1">The sequence shown here is derived from an EMBL/GenBank/DDBJ whole genome shotgun (WGS) entry which is preliminary data.</text>
</comment>
<evidence type="ECO:0000313" key="1">
    <source>
        <dbReference type="EMBL" id="CAB4021836.1"/>
    </source>
</evidence>
<dbReference type="Proteomes" id="UP001152795">
    <property type="component" value="Unassembled WGS sequence"/>
</dbReference>
<accession>A0A7D9KZM8</accession>
<sequence length="161" mass="18219">MREISESSIFHGSWFSHDLGLLANSRYELAGKLVAWSILHRGSGPRCLSSVDYDLQQSVQHGGKIAESGYPKIYRCNLSNESEMIESLLKQHFVYEVLAEVSQFFNGLNSIGQLGDRILQNKQLFDLTLGNQHPSLTKSSFMTLYKINRSEEESNQSSKED</sequence>
<reference evidence="1" key="1">
    <citation type="submission" date="2020-04" db="EMBL/GenBank/DDBJ databases">
        <authorList>
            <person name="Alioto T."/>
            <person name="Alioto T."/>
            <person name="Gomez Garrido J."/>
        </authorList>
    </citation>
    <scope>NUCLEOTIDE SEQUENCE</scope>
    <source>
        <strain evidence="1">A484AB</strain>
    </source>
</reference>
<dbReference type="OrthoDB" id="2384350at2759"/>
<organism evidence="1 2">
    <name type="scientific">Paramuricea clavata</name>
    <name type="common">Red gorgonian</name>
    <name type="synonym">Violescent sea-whip</name>
    <dbReference type="NCBI Taxonomy" id="317549"/>
    <lineage>
        <taxon>Eukaryota</taxon>
        <taxon>Metazoa</taxon>
        <taxon>Cnidaria</taxon>
        <taxon>Anthozoa</taxon>
        <taxon>Octocorallia</taxon>
        <taxon>Malacalcyonacea</taxon>
        <taxon>Plexauridae</taxon>
        <taxon>Paramuricea</taxon>
    </lineage>
</organism>
<dbReference type="AlphaFoldDB" id="A0A7D9KZM8"/>
<name>A0A7D9KZM8_PARCT</name>
<dbReference type="EMBL" id="CACRXK020011652">
    <property type="protein sequence ID" value="CAB4021836.1"/>
    <property type="molecule type" value="Genomic_DNA"/>
</dbReference>